<proteinExistence type="predicted"/>
<dbReference type="EMBL" id="JAZDQQ010000032">
    <property type="protein sequence ID" value="MEE1883364.1"/>
    <property type="molecule type" value="Genomic_DNA"/>
</dbReference>
<dbReference type="Proteomes" id="UP001329505">
    <property type="component" value="Unassembled WGS sequence"/>
</dbReference>
<accession>A0ABU7GWC9</accession>
<reference evidence="1 2" key="1">
    <citation type="submission" date="2024-01" db="EMBL/GenBank/DDBJ databases">
        <title>Unpublished Manusciprt.</title>
        <authorList>
            <person name="Duman M."/>
            <person name="Valdes E.G."/>
            <person name="Ajmi N."/>
            <person name="Altun S."/>
            <person name="Saticioglu I.B."/>
        </authorList>
    </citation>
    <scope>NUCLEOTIDE SEQUENCE [LARGE SCALE GENOMIC DNA]</scope>
    <source>
        <strain evidence="1 2">139P</strain>
    </source>
</reference>
<evidence type="ECO:0000313" key="1">
    <source>
        <dbReference type="EMBL" id="MEE1883364.1"/>
    </source>
</evidence>
<evidence type="ECO:0000313" key="2">
    <source>
        <dbReference type="Proteomes" id="UP001329505"/>
    </source>
</evidence>
<comment type="caution">
    <text evidence="1">The sequence shown here is derived from an EMBL/GenBank/DDBJ whole genome shotgun (WGS) entry which is preliminary data.</text>
</comment>
<protein>
    <submittedName>
        <fullName evidence="1">Uncharacterized protein</fullName>
    </submittedName>
</protein>
<sequence>MMTVHPLFAGFSGVPLGFLGRALGFELLAESRSGPLPPALSFADGARLDEGGDLAGYRFAGGWEVGAQHCLLFARPTTYSAGRLWDAALRSAQT</sequence>
<organism evidence="1 2">
    <name type="scientific">Pseudomonas soli</name>
    <dbReference type="NCBI Taxonomy" id="1306993"/>
    <lineage>
        <taxon>Bacteria</taxon>
        <taxon>Pseudomonadati</taxon>
        <taxon>Pseudomonadota</taxon>
        <taxon>Gammaproteobacteria</taxon>
        <taxon>Pseudomonadales</taxon>
        <taxon>Pseudomonadaceae</taxon>
        <taxon>Pseudomonas</taxon>
    </lineage>
</organism>
<keyword evidence="2" id="KW-1185">Reference proteome</keyword>
<name>A0ABU7GWC9_9PSED</name>
<dbReference type="RefSeq" id="WP_330126541.1">
    <property type="nucleotide sequence ID" value="NZ_JAZDQQ010000032.1"/>
</dbReference>
<gene>
    <name evidence="1" type="ORF">V0R55_24680</name>
</gene>